<keyword evidence="1" id="KW-0175">Coiled coil</keyword>
<evidence type="ECO:0000313" key="2">
    <source>
        <dbReference type="EMBL" id="MEE2059737.1"/>
    </source>
</evidence>
<dbReference type="EMBL" id="JAUTXY010000009">
    <property type="protein sequence ID" value="MEE2059737.1"/>
    <property type="molecule type" value="Genomic_DNA"/>
</dbReference>
<organism evidence="2 3">
    <name type="scientific">Rhodococcus artemisiae</name>
    <dbReference type="NCBI Taxonomy" id="714159"/>
    <lineage>
        <taxon>Bacteria</taxon>
        <taxon>Bacillati</taxon>
        <taxon>Actinomycetota</taxon>
        <taxon>Actinomycetes</taxon>
        <taxon>Mycobacteriales</taxon>
        <taxon>Nocardiaceae</taxon>
        <taxon>Rhodococcus</taxon>
    </lineage>
</organism>
<keyword evidence="3" id="KW-1185">Reference proteome</keyword>
<sequence length="47" mass="5703">MSDDELRRAIRVLRDRADLARNEGRQDDADMLERTIHEYQQEMSQRL</sequence>
<accession>A0ABU7LER0</accession>
<feature type="coiled-coil region" evidence="1">
    <location>
        <begin position="3"/>
        <end position="42"/>
    </location>
</feature>
<dbReference type="RefSeq" id="WP_199233201.1">
    <property type="nucleotide sequence ID" value="NZ_JAUTXY010000009.1"/>
</dbReference>
<proteinExistence type="predicted"/>
<gene>
    <name evidence="2" type="ORF">Q7514_19645</name>
</gene>
<reference evidence="2 3" key="1">
    <citation type="submission" date="2023-07" db="EMBL/GenBank/DDBJ databases">
        <authorList>
            <person name="Girao M."/>
            <person name="Carvalho M.F."/>
        </authorList>
    </citation>
    <scope>NUCLEOTIDE SEQUENCE [LARGE SCALE GENOMIC DNA]</scope>
    <source>
        <strain evidence="2 3">YIM65754</strain>
    </source>
</reference>
<evidence type="ECO:0000256" key="1">
    <source>
        <dbReference type="SAM" id="Coils"/>
    </source>
</evidence>
<name>A0ABU7LER0_9NOCA</name>
<evidence type="ECO:0008006" key="4">
    <source>
        <dbReference type="Google" id="ProtNLM"/>
    </source>
</evidence>
<dbReference type="Proteomes" id="UP001336020">
    <property type="component" value="Unassembled WGS sequence"/>
</dbReference>
<comment type="caution">
    <text evidence="2">The sequence shown here is derived from an EMBL/GenBank/DDBJ whole genome shotgun (WGS) entry which is preliminary data.</text>
</comment>
<evidence type="ECO:0000313" key="3">
    <source>
        <dbReference type="Proteomes" id="UP001336020"/>
    </source>
</evidence>
<protein>
    <recommendedName>
        <fullName evidence="4">Aspartyl-phosphate phosphatase Spo0E family protein</fullName>
    </recommendedName>
</protein>